<accession>A0A4R3LSS0</accession>
<keyword evidence="1" id="KW-0328">Glycosyltransferase</keyword>
<evidence type="ECO:0000313" key="5">
    <source>
        <dbReference type="Proteomes" id="UP000294599"/>
    </source>
</evidence>
<dbReference type="GO" id="GO:0009244">
    <property type="term" value="P:lipopolysaccharide core region biosynthetic process"/>
    <property type="evidence" value="ECO:0007669"/>
    <property type="project" value="TreeGrafter"/>
</dbReference>
<proteinExistence type="inferred from homology"/>
<dbReference type="CDD" id="cd03789">
    <property type="entry name" value="GT9_LPS_heptosyltransferase"/>
    <property type="match status" value="1"/>
</dbReference>
<keyword evidence="5" id="KW-1185">Reference proteome</keyword>
<dbReference type="Gene3D" id="3.40.50.2000">
    <property type="entry name" value="Glycogen Phosphorylase B"/>
    <property type="match status" value="2"/>
</dbReference>
<sequence length="430" mass="47068">MHKWTDVGIDYAHVPAPALQSALTGGGRRGEPLRAVGFDSSGGKQHFAPAFAVAMFGDTHAAAGLPARLRQSNKSLRERVIAPPDSLCILRLSALGDVSHVVPLVRTVQRHWPATRITWIVGQFESRLVGDIEGVEFIPYDKRSGWRGVSGLRRRLKGRRFDALLLMQLALRANLVSTAIRADVRVGYDRARSKEGHGLFINRRIPPCDGQHVLDALGSFLQPLGLPADEPPRWSLPVPDEAVDFARSHIPDDGQRTLVISPCASHALRNWRPERYAAVADHAIRRHGLRVVLCGGPSPAERTMGDAILAHCTEPVVDLIGKDTIKRALALLQRADLVVSPDSGPVHMANAVGTPVLGLYAATDPRRSGPYSDRRWTVDRYAAAAERFLGKGTDQLPWGRKIEVPGVMDLIETDAVIERLDAWVSDTSRP</sequence>
<dbReference type="InterPro" id="IPR002201">
    <property type="entry name" value="Glyco_trans_9"/>
</dbReference>
<evidence type="ECO:0000256" key="2">
    <source>
        <dbReference type="ARBA" id="ARBA00022679"/>
    </source>
</evidence>
<dbReference type="GO" id="GO:0005829">
    <property type="term" value="C:cytosol"/>
    <property type="evidence" value="ECO:0007669"/>
    <property type="project" value="TreeGrafter"/>
</dbReference>
<dbReference type="Pfam" id="PF01075">
    <property type="entry name" value="Glyco_transf_9"/>
    <property type="match status" value="1"/>
</dbReference>
<dbReference type="SUPFAM" id="SSF53756">
    <property type="entry name" value="UDP-Glycosyltransferase/glycogen phosphorylase"/>
    <property type="match status" value="1"/>
</dbReference>
<evidence type="ECO:0000256" key="1">
    <source>
        <dbReference type="ARBA" id="ARBA00022676"/>
    </source>
</evidence>
<reference evidence="4 5" key="1">
    <citation type="submission" date="2019-03" db="EMBL/GenBank/DDBJ databases">
        <title>Genomic Encyclopedia of Type Strains, Phase IV (KMG-IV): sequencing the most valuable type-strain genomes for metagenomic binning, comparative biology and taxonomic classification.</title>
        <authorList>
            <person name="Goeker M."/>
        </authorList>
    </citation>
    <scope>NUCLEOTIDE SEQUENCE [LARGE SCALE GENOMIC DNA]</scope>
    <source>
        <strain evidence="4 5">DSM 21944</strain>
    </source>
</reference>
<comment type="similarity">
    <text evidence="3">Belongs to the glycosyltransferase 9 family.</text>
</comment>
<gene>
    <name evidence="4" type="ORF">EDC25_101157</name>
</gene>
<organism evidence="4 5">
    <name type="scientific">Pseudofulvimonas gallinarii</name>
    <dbReference type="NCBI Taxonomy" id="634155"/>
    <lineage>
        <taxon>Bacteria</taxon>
        <taxon>Pseudomonadati</taxon>
        <taxon>Pseudomonadota</taxon>
        <taxon>Gammaproteobacteria</taxon>
        <taxon>Lysobacterales</taxon>
        <taxon>Rhodanobacteraceae</taxon>
        <taxon>Pseudofulvimonas</taxon>
    </lineage>
</organism>
<protein>
    <submittedName>
        <fullName evidence="4">Heptosyltransferase I</fullName>
    </submittedName>
</protein>
<dbReference type="FunFam" id="3.40.50.2000:FF:000023">
    <property type="entry name" value="ADP-heptose--LPS heptosyltransferase II"/>
    <property type="match status" value="1"/>
</dbReference>
<comment type="caution">
    <text evidence="4">The sequence shown here is derived from an EMBL/GenBank/DDBJ whole genome shotgun (WGS) entry which is preliminary data.</text>
</comment>
<dbReference type="InterPro" id="IPR051199">
    <property type="entry name" value="LPS_LOS_Heptosyltrfase"/>
</dbReference>
<dbReference type="PANTHER" id="PTHR30160">
    <property type="entry name" value="TETRAACYLDISACCHARIDE 4'-KINASE-RELATED"/>
    <property type="match status" value="1"/>
</dbReference>
<evidence type="ECO:0000313" key="4">
    <source>
        <dbReference type="EMBL" id="TCT01297.1"/>
    </source>
</evidence>
<dbReference type="Proteomes" id="UP000294599">
    <property type="component" value="Unassembled WGS sequence"/>
</dbReference>
<dbReference type="GO" id="GO:0008713">
    <property type="term" value="F:ADP-heptose-lipopolysaccharide heptosyltransferase activity"/>
    <property type="evidence" value="ECO:0007669"/>
    <property type="project" value="TreeGrafter"/>
</dbReference>
<name>A0A4R3LSS0_9GAMM</name>
<keyword evidence="2 4" id="KW-0808">Transferase</keyword>
<dbReference type="AlphaFoldDB" id="A0A4R3LSS0"/>
<dbReference type="EMBL" id="SMAF01000001">
    <property type="protein sequence ID" value="TCT01297.1"/>
    <property type="molecule type" value="Genomic_DNA"/>
</dbReference>
<dbReference type="PANTHER" id="PTHR30160:SF21">
    <property type="entry name" value="LIPOPOLYSACCHARIDE CORE HEPTOSYLTRANSFERASE OPSX"/>
    <property type="match status" value="1"/>
</dbReference>
<evidence type="ECO:0000256" key="3">
    <source>
        <dbReference type="ARBA" id="ARBA00043995"/>
    </source>
</evidence>